<dbReference type="Proteomes" id="UP001247754">
    <property type="component" value="Unassembled WGS sequence"/>
</dbReference>
<evidence type="ECO:0000256" key="3">
    <source>
        <dbReference type="ARBA" id="ARBA00022764"/>
    </source>
</evidence>
<evidence type="ECO:0000256" key="4">
    <source>
        <dbReference type="SAM" id="SignalP"/>
    </source>
</evidence>
<keyword evidence="3" id="KW-0574">Periplasm</keyword>
<dbReference type="PANTHER" id="PTHR33376">
    <property type="match status" value="1"/>
</dbReference>
<sequence length="322" mass="34420">MTRHFLRWCAGLTLALGLAAPAAADTLRIGLITPPGHQWTKSAEALSARLAAETGGRLDLSVHPAGQLGSEAQMLQQLQTGALDLAFFTVGELAMRDADFGALLAPYLVADIAGAQRLLHGPTAQGLLEKARPMGLEGLGFGLAGMRQVLLAKPAATGADLAGRKIRTVPLPQELDFWTKVGATPTPLPLPALYDAMANGQIDGMQIDYEGVWNSRYFDLGQQMLATDHMIFPSVAVASARRWAALPEADRTLIAGAVRAELDAMFDAYAAIDADYRARIEGAGFTVTPVGRDFFGTAVDDWYAEWRVKTPVLLELEAEAAH</sequence>
<proteinExistence type="predicted"/>
<evidence type="ECO:0000256" key="1">
    <source>
        <dbReference type="ARBA" id="ARBA00004418"/>
    </source>
</evidence>
<dbReference type="EMBL" id="JAVKPH010000001">
    <property type="protein sequence ID" value="MDR5651067.1"/>
    <property type="molecule type" value="Genomic_DNA"/>
</dbReference>
<comment type="subcellular location">
    <subcellularLocation>
        <location evidence="1">Periplasm</location>
    </subcellularLocation>
</comment>
<name>A0ABU1F2H3_9RHOB</name>
<keyword evidence="2 4" id="KW-0732">Signal</keyword>
<reference evidence="5 6" key="1">
    <citation type="submission" date="2023-09" db="EMBL/GenBank/DDBJ databases">
        <title>Xinfangfangia sedmenti sp. nov., isolated the sedment.</title>
        <authorList>
            <person name="Xu L."/>
        </authorList>
    </citation>
    <scope>NUCLEOTIDE SEQUENCE [LARGE SCALE GENOMIC DNA]</scope>
    <source>
        <strain evidence="5 6">LG-4</strain>
    </source>
</reference>
<dbReference type="InterPro" id="IPR038404">
    <property type="entry name" value="TRAP_DctP_sf"/>
</dbReference>
<dbReference type="PANTHER" id="PTHR33376:SF2">
    <property type="entry name" value="DICARBOXYLATE-BINDING PERIPLASMIC PROTEIN"/>
    <property type="match status" value="1"/>
</dbReference>
<protein>
    <submittedName>
        <fullName evidence="5">TRAP transporter substrate-binding protein</fullName>
    </submittedName>
</protein>
<dbReference type="RefSeq" id="WP_310455107.1">
    <property type="nucleotide sequence ID" value="NZ_JAVKPH010000001.1"/>
</dbReference>
<accession>A0ABU1F2H3</accession>
<evidence type="ECO:0000313" key="6">
    <source>
        <dbReference type="Proteomes" id="UP001247754"/>
    </source>
</evidence>
<dbReference type="InterPro" id="IPR018389">
    <property type="entry name" value="DctP_fam"/>
</dbReference>
<dbReference type="Pfam" id="PF03480">
    <property type="entry name" value="DctP"/>
    <property type="match status" value="1"/>
</dbReference>
<organism evidence="5 6">
    <name type="scientific">Ruixingdingia sedimenti</name>
    <dbReference type="NCBI Taxonomy" id="3073604"/>
    <lineage>
        <taxon>Bacteria</taxon>
        <taxon>Pseudomonadati</taxon>
        <taxon>Pseudomonadota</taxon>
        <taxon>Alphaproteobacteria</taxon>
        <taxon>Rhodobacterales</taxon>
        <taxon>Paracoccaceae</taxon>
        <taxon>Ruixingdingia</taxon>
    </lineage>
</organism>
<feature type="chain" id="PRO_5045370894" evidence="4">
    <location>
        <begin position="25"/>
        <end position="322"/>
    </location>
</feature>
<evidence type="ECO:0000313" key="5">
    <source>
        <dbReference type="EMBL" id="MDR5651067.1"/>
    </source>
</evidence>
<feature type="signal peptide" evidence="4">
    <location>
        <begin position="1"/>
        <end position="24"/>
    </location>
</feature>
<comment type="caution">
    <text evidence="5">The sequence shown here is derived from an EMBL/GenBank/DDBJ whole genome shotgun (WGS) entry which is preliminary data.</text>
</comment>
<dbReference type="NCBIfam" id="NF037995">
    <property type="entry name" value="TRAP_S1"/>
    <property type="match status" value="1"/>
</dbReference>
<evidence type="ECO:0000256" key="2">
    <source>
        <dbReference type="ARBA" id="ARBA00022729"/>
    </source>
</evidence>
<dbReference type="CDD" id="cd13603">
    <property type="entry name" value="PBP2_TRAP_Siap_TeaA_like"/>
    <property type="match status" value="1"/>
</dbReference>
<dbReference type="SUPFAM" id="SSF53850">
    <property type="entry name" value="Periplasmic binding protein-like II"/>
    <property type="match status" value="1"/>
</dbReference>
<keyword evidence="6" id="KW-1185">Reference proteome</keyword>
<gene>
    <name evidence="5" type="ORF">RGD00_00495</name>
</gene>
<dbReference type="Gene3D" id="3.40.190.170">
    <property type="entry name" value="Bacterial extracellular solute-binding protein, family 7"/>
    <property type="match status" value="1"/>
</dbReference>